<gene>
    <name evidence="1" type="ORF">RFULGI_LOCUS11056</name>
</gene>
<accession>A0A9N9N9U0</accession>
<organism evidence="1 2">
    <name type="scientific">Racocetra fulgida</name>
    <dbReference type="NCBI Taxonomy" id="60492"/>
    <lineage>
        <taxon>Eukaryota</taxon>
        <taxon>Fungi</taxon>
        <taxon>Fungi incertae sedis</taxon>
        <taxon>Mucoromycota</taxon>
        <taxon>Glomeromycotina</taxon>
        <taxon>Glomeromycetes</taxon>
        <taxon>Diversisporales</taxon>
        <taxon>Gigasporaceae</taxon>
        <taxon>Racocetra</taxon>
    </lineage>
</organism>
<keyword evidence="2" id="KW-1185">Reference proteome</keyword>
<dbReference type="AlphaFoldDB" id="A0A9N9N9U0"/>
<comment type="caution">
    <text evidence="1">The sequence shown here is derived from an EMBL/GenBank/DDBJ whole genome shotgun (WGS) entry which is preliminary data.</text>
</comment>
<reference evidence="1" key="1">
    <citation type="submission" date="2021-06" db="EMBL/GenBank/DDBJ databases">
        <authorList>
            <person name="Kallberg Y."/>
            <person name="Tangrot J."/>
            <person name="Rosling A."/>
        </authorList>
    </citation>
    <scope>NUCLEOTIDE SEQUENCE</scope>
    <source>
        <strain evidence="1">IN212</strain>
    </source>
</reference>
<sequence length="74" mass="8523">QYIKNNVLLNNDEIEEIITKLPNESLYAPEMAKAVAIYIQVVDKPIATEEILNDEEIIATVQAEKMRKNYQTEN</sequence>
<name>A0A9N9N9U0_9GLOM</name>
<evidence type="ECO:0000313" key="2">
    <source>
        <dbReference type="Proteomes" id="UP000789396"/>
    </source>
</evidence>
<proteinExistence type="predicted"/>
<feature type="non-terminal residue" evidence="1">
    <location>
        <position position="1"/>
    </location>
</feature>
<evidence type="ECO:0000313" key="1">
    <source>
        <dbReference type="EMBL" id="CAG8714417.1"/>
    </source>
</evidence>
<dbReference type="Proteomes" id="UP000789396">
    <property type="component" value="Unassembled WGS sequence"/>
</dbReference>
<dbReference type="OrthoDB" id="2427369at2759"/>
<protein>
    <submittedName>
        <fullName evidence="1">17761_t:CDS:1</fullName>
    </submittedName>
</protein>
<dbReference type="EMBL" id="CAJVPZ010023141">
    <property type="protein sequence ID" value="CAG8714417.1"/>
    <property type="molecule type" value="Genomic_DNA"/>
</dbReference>